<dbReference type="EMBL" id="JAASQJ010000003">
    <property type="protein sequence ID" value="NIJ53773.1"/>
    <property type="molecule type" value="Genomic_DNA"/>
</dbReference>
<comment type="caution">
    <text evidence="2">The sequence shown here is derived from an EMBL/GenBank/DDBJ whole genome shotgun (WGS) entry which is preliminary data.</text>
</comment>
<evidence type="ECO:0000313" key="3">
    <source>
        <dbReference type="Proteomes" id="UP001179181"/>
    </source>
</evidence>
<dbReference type="SUPFAM" id="SSF54427">
    <property type="entry name" value="NTF2-like"/>
    <property type="match status" value="1"/>
</dbReference>
<protein>
    <submittedName>
        <fullName evidence="2">Ketosteroid isomerase-like protein</fullName>
    </submittedName>
</protein>
<keyword evidence="3" id="KW-1185">Reference proteome</keyword>
<dbReference type="Proteomes" id="UP001179181">
    <property type="component" value="Unassembled WGS sequence"/>
</dbReference>
<organism evidence="2 3">
    <name type="scientific">Dyadobacter arcticus</name>
    <dbReference type="NCBI Taxonomy" id="1078754"/>
    <lineage>
        <taxon>Bacteria</taxon>
        <taxon>Pseudomonadati</taxon>
        <taxon>Bacteroidota</taxon>
        <taxon>Cytophagia</taxon>
        <taxon>Cytophagales</taxon>
        <taxon>Spirosomataceae</taxon>
        <taxon>Dyadobacter</taxon>
    </lineage>
</organism>
<dbReference type="Gene3D" id="3.10.450.50">
    <property type="match status" value="1"/>
</dbReference>
<reference evidence="2 3" key="1">
    <citation type="submission" date="2020-03" db="EMBL/GenBank/DDBJ databases">
        <title>Genomic Encyclopedia of Type Strains, Phase IV (KMG-IV): sequencing the most valuable type-strain genomes for metagenomic binning, comparative biology and taxonomic classification.</title>
        <authorList>
            <person name="Goeker M."/>
        </authorList>
    </citation>
    <scope>NUCLEOTIDE SEQUENCE [LARGE SCALE GENOMIC DNA]</scope>
    <source>
        <strain evidence="2 3">DSM 102865</strain>
    </source>
</reference>
<accession>A0ABX0UMU8</accession>
<dbReference type="InterPro" id="IPR032710">
    <property type="entry name" value="NTF2-like_dom_sf"/>
</dbReference>
<sequence length="126" mass="14433">MTDREQIAEAEERLIAAVKNGNVNVVEELLDEKVLFIDREGKVIPQSDDLAIYRAGELSIRHMDVCDKQINLTGNTAIVMVIERIKGNCRGREFEGRYLYMRVWKRKDMDWKISAASCSAVPVVEF</sequence>
<gene>
    <name evidence="2" type="ORF">FHS68_002955</name>
</gene>
<name>A0ABX0UMU8_9BACT</name>
<evidence type="ECO:0000313" key="2">
    <source>
        <dbReference type="EMBL" id="NIJ53773.1"/>
    </source>
</evidence>
<proteinExistence type="predicted"/>
<dbReference type="InterPro" id="IPR027843">
    <property type="entry name" value="DUF4440"/>
</dbReference>
<feature type="domain" description="DUF4440" evidence="1">
    <location>
        <begin position="7"/>
        <end position="113"/>
    </location>
</feature>
<evidence type="ECO:0000259" key="1">
    <source>
        <dbReference type="Pfam" id="PF14534"/>
    </source>
</evidence>
<dbReference type="Pfam" id="PF14534">
    <property type="entry name" value="DUF4440"/>
    <property type="match status" value="1"/>
</dbReference>
<dbReference type="RefSeq" id="WP_167271285.1">
    <property type="nucleotide sequence ID" value="NZ_JAASQJ010000003.1"/>
</dbReference>